<accession>A0A4Z2GPZ6</accession>
<sequence length="178" mass="18723">MSVLLRCGDGESGESKARLGGGGPRFSALPVLEVEVQVKVEVEVQVKVEVEATAGEAEAEEEQLRPSPSRSRPLTFERLDDLELVGEVGPPRGPQVEVPEGHDALRGARGALLERGVVRTPVSAPPAPLSVLLEEAPLAQVVLSAQRQAAQGEPQVLHAARLLLAALRAAAEETGTKI</sequence>
<dbReference type="EMBL" id="SRLO01000472">
    <property type="protein sequence ID" value="TNN54864.1"/>
    <property type="molecule type" value="Genomic_DNA"/>
</dbReference>
<evidence type="ECO:0000313" key="3">
    <source>
        <dbReference type="Proteomes" id="UP000314294"/>
    </source>
</evidence>
<dbReference type="Proteomes" id="UP000314294">
    <property type="component" value="Unassembled WGS sequence"/>
</dbReference>
<dbReference type="AlphaFoldDB" id="A0A4Z2GPZ6"/>
<evidence type="ECO:0000313" key="2">
    <source>
        <dbReference type="EMBL" id="TNN54864.1"/>
    </source>
</evidence>
<evidence type="ECO:0000256" key="1">
    <source>
        <dbReference type="SAM" id="MobiDB-lite"/>
    </source>
</evidence>
<comment type="caution">
    <text evidence="2">The sequence shown here is derived from an EMBL/GenBank/DDBJ whole genome shotgun (WGS) entry which is preliminary data.</text>
</comment>
<organism evidence="2 3">
    <name type="scientific">Liparis tanakae</name>
    <name type="common">Tanaka's snailfish</name>
    <dbReference type="NCBI Taxonomy" id="230148"/>
    <lineage>
        <taxon>Eukaryota</taxon>
        <taxon>Metazoa</taxon>
        <taxon>Chordata</taxon>
        <taxon>Craniata</taxon>
        <taxon>Vertebrata</taxon>
        <taxon>Euteleostomi</taxon>
        <taxon>Actinopterygii</taxon>
        <taxon>Neopterygii</taxon>
        <taxon>Teleostei</taxon>
        <taxon>Neoteleostei</taxon>
        <taxon>Acanthomorphata</taxon>
        <taxon>Eupercaria</taxon>
        <taxon>Perciformes</taxon>
        <taxon>Cottioidei</taxon>
        <taxon>Cottales</taxon>
        <taxon>Liparidae</taxon>
        <taxon>Liparis</taxon>
    </lineage>
</organism>
<gene>
    <name evidence="2" type="ORF">EYF80_034894</name>
</gene>
<reference evidence="2 3" key="1">
    <citation type="submission" date="2019-03" db="EMBL/GenBank/DDBJ databases">
        <title>First draft genome of Liparis tanakae, snailfish: a comprehensive survey of snailfish specific genes.</title>
        <authorList>
            <person name="Kim W."/>
            <person name="Song I."/>
            <person name="Jeong J.-H."/>
            <person name="Kim D."/>
            <person name="Kim S."/>
            <person name="Ryu S."/>
            <person name="Song J.Y."/>
            <person name="Lee S.K."/>
        </authorList>
    </citation>
    <scope>NUCLEOTIDE SEQUENCE [LARGE SCALE GENOMIC DNA]</scope>
    <source>
        <tissue evidence="2">Muscle</tissue>
    </source>
</reference>
<proteinExistence type="predicted"/>
<keyword evidence="3" id="KW-1185">Reference proteome</keyword>
<protein>
    <submittedName>
        <fullName evidence="2">Uncharacterized protein</fullName>
    </submittedName>
</protein>
<feature type="region of interest" description="Disordered" evidence="1">
    <location>
        <begin position="1"/>
        <end position="22"/>
    </location>
</feature>
<name>A0A4Z2GPZ6_9TELE</name>